<sequence>MSDHVNFVADLLTAIAMLAVILGGADYVARRVMSRQFDVIDVVRVTVLACLLGALAFALAYTGGSVRLTP</sequence>
<evidence type="ECO:0000256" key="1">
    <source>
        <dbReference type="SAM" id="Phobius"/>
    </source>
</evidence>
<protein>
    <submittedName>
        <fullName evidence="2">Uncharacterized protein</fullName>
    </submittedName>
</protein>
<name>A0ABS5Z5T9_9ACTN</name>
<evidence type="ECO:0000313" key="3">
    <source>
        <dbReference type="Proteomes" id="UP001519654"/>
    </source>
</evidence>
<keyword evidence="1" id="KW-0472">Membrane</keyword>
<gene>
    <name evidence="2" type="ORF">KOI35_46905</name>
</gene>
<accession>A0ABS5Z5T9</accession>
<dbReference type="EMBL" id="JAHKKG010000034">
    <property type="protein sequence ID" value="MBU2671052.1"/>
    <property type="molecule type" value="Genomic_DNA"/>
</dbReference>
<comment type="caution">
    <text evidence="2">The sequence shown here is derived from an EMBL/GenBank/DDBJ whole genome shotgun (WGS) entry which is preliminary data.</text>
</comment>
<dbReference type="RefSeq" id="WP_215796311.1">
    <property type="nucleotide sequence ID" value="NZ_JAHKKG010000034.1"/>
</dbReference>
<keyword evidence="1" id="KW-1133">Transmembrane helix</keyword>
<reference evidence="2 3" key="1">
    <citation type="submission" date="2021-06" db="EMBL/GenBank/DDBJ databases">
        <title>Actinoplanes lichenicola sp. nov., and Actinoplanes ovalisporus sp. nov., isolated from lichen in Thailand.</title>
        <authorList>
            <person name="Saeng-In P."/>
            <person name="Kanchanasin P."/>
            <person name="Yuki M."/>
            <person name="Kudo T."/>
            <person name="Ohkuma M."/>
            <person name="Phongsopitanun W."/>
            <person name="Tanasupawat S."/>
        </authorList>
    </citation>
    <scope>NUCLEOTIDE SEQUENCE [LARGE SCALE GENOMIC DNA]</scope>
    <source>
        <strain evidence="2 3">NBRC 110975</strain>
    </source>
</reference>
<organism evidence="2 3">
    <name type="scientific">Paractinoplanes bogorensis</name>
    <dbReference type="NCBI Taxonomy" id="1610840"/>
    <lineage>
        <taxon>Bacteria</taxon>
        <taxon>Bacillati</taxon>
        <taxon>Actinomycetota</taxon>
        <taxon>Actinomycetes</taxon>
        <taxon>Micromonosporales</taxon>
        <taxon>Micromonosporaceae</taxon>
        <taxon>Paractinoplanes</taxon>
    </lineage>
</organism>
<evidence type="ECO:0000313" key="2">
    <source>
        <dbReference type="EMBL" id="MBU2671052.1"/>
    </source>
</evidence>
<feature type="transmembrane region" description="Helical" evidence="1">
    <location>
        <begin position="6"/>
        <end position="29"/>
    </location>
</feature>
<feature type="transmembrane region" description="Helical" evidence="1">
    <location>
        <begin position="41"/>
        <end position="61"/>
    </location>
</feature>
<dbReference type="Proteomes" id="UP001519654">
    <property type="component" value="Unassembled WGS sequence"/>
</dbReference>
<keyword evidence="3" id="KW-1185">Reference proteome</keyword>
<proteinExistence type="predicted"/>
<keyword evidence="1" id="KW-0812">Transmembrane</keyword>